<dbReference type="GO" id="GO:0043024">
    <property type="term" value="F:ribosomal small subunit binding"/>
    <property type="evidence" value="ECO:0007669"/>
    <property type="project" value="TreeGrafter"/>
</dbReference>
<dbReference type="InterPro" id="IPR032528">
    <property type="entry name" value="Ribosom_S30AE_C"/>
</dbReference>
<dbReference type="Pfam" id="PF02482">
    <property type="entry name" value="Ribosomal_S30AE"/>
    <property type="match status" value="1"/>
</dbReference>
<dbReference type="FunFam" id="3.30.505.50:FF:000003">
    <property type="entry name" value="ribosome-binding factor PSRP1, chloroplastic"/>
    <property type="match status" value="1"/>
</dbReference>
<dbReference type="PANTHER" id="PTHR33231:SF1">
    <property type="entry name" value="30S RIBOSOMAL PROTEIN"/>
    <property type="match status" value="1"/>
</dbReference>
<dbReference type="GO" id="GO:0022627">
    <property type="term" value="C:cytosolic small ribosomal subunit"/>
    <property type="evidence" value="ECO:0007669"/>
    <property type="project" value="TreeGrafter"/>
</dbReference>
<dbReference type="EMBL" id="PQWO01000025">
    <property type="protein sequence ID" value="PZD70939.1"/>
    <property type="molecule type" value="Genomic_DNA"/>
</dbReference>
<dbReference type="InterPro" id="IPR050574">
    <property type="entry name" value="HPF/YfiA_ribosome-assoc"/>
</dbReference>
<dbReference type="RefSeq" id="WP_110988582.1">
    <property type="nucleotide sequence ID" value="NZ_CAWNWM010000025.1"/>
</dbReference>
<dbReference type="Gene3D" id="3.30.160.100">
    <property type="entry name" value="Ribosome hibernation promotion factor-like"/>
    <property type="match status" value="1"/>
</dbReference>
<comment type="subunit">
    <text evidence="5">Interacts with 100S ribosomes.</text>
</comment>
<dbReference type="GO" id="GO:0045900">
    <property type="term" value="P:negative regulation of translational elongation"/>
    <property type="evidence" value="ECO:0007669"/>
    <property type="project" value="TreeGrafter"/>
</dbReference>
<protein>
    <recommendedName>
        <fullName evidence="4 5">Ribosome hibernation promoting factor</fullName>
        <shortName evidence="5">HPF</shortName>
    </recommendedName>
</protein>
<dbReference type="InterPro" id="IPR036567">
    <property type="entry name" value="RHF-like"/>
</dbReference>
<dbReference type="Proteomes" id="UP000248857">
    <property type="component" value="Unassembled WGS sequence"/>
</dbReference>
<accession>A0A2W1J9M6</accession>
<evidence type="ECO:0000256" key="5">
    <source>
        <dbReference type="HAMAP-Rule" id="MF_00839"/>
    </source>
</evidence>
<comment type="function">
    <text evidence="5">Required for dimerization of active 70S ribosomes into 100S ribosomes in stationary phase; 100S ribosomes are translationally inactive and sometimes present during exponential growth.</text>
</comment>
<dbReference type="FunFam" id="3.30.160.100:FF:000001">
    <property type="entry name" value="Ribosome hibernation promoting factor"/>
    <property type="match status" value="1"/>
</dbReference>
<organism evidence="8 9">
    <name type="scientific">Acaryochloris thomasi RCC1774</name>
    <dbReference type="NCBI Taxonomy" id="1764569"/>
    <lineage>
        <taxon>Bacteria</taxon>
        <taxon>Bacillati</taxon>
        <taxon>Cyanobacteriota</taxon>
        <taxon>Cyanophyceae</taxon>
        <taxon>Acaryochloridales</taxon>
        <taxon>Acaryochloridaceae</taxon>
        <taxon>Acaryochloris</taxon>
        <taxon>Acaryochloris thomasi</taxon>
    </lineage>
</organism>
<feature type="compositionally biased region" description="Basic and acidic residues" evidence="6">
    <location>
        <begin position="106"/>
        <end position="118"/>
    </location>
</feature>
<comment type="caution">
    <text evidence="8">The sequence shown here is derived from an EMBL/GenBank/DDBJ whole genome shotgun (WGS) entry which is preliminary data.</text>
</comment>
<evidence type="ECO:0000313" key="9">
    <source>
        <dbReference type="Proteomes" id="UP000248857"/>
    </source>
</evidence>
<dbReference type="InterPro" id="IPR003489">
    <property type="entry name" value="RHF/RaiA"/>
</dbReference>
<keyword evidence="1 5" id="KW-0810">Translation regulation</keyword>
<gene>
    <name evidence="8" type="primary">hpf_3</name>
    <name evidence="5" type="synonym">hpf</name>
    <name evidence="8" type="ORF">C1752_08714</name>
</gene>
<sequence>MRLVIQGKNLDITDAIHDYVQQKIGKAMMHFEHLTTKTDVKLSVPSQSRKQPRQNAEVTVFANGTVIRAEENHENLYASIDLVADKLSRQLQKYKGKKAQFSKSKRQVDESHDHPLVPEELTQERAPELPQTVVRNKFFAMPSMTAQDALENLQLVDHDFYVFRNESTEEINVIYERNHGGYGIIQPREENKADQSSVSH</sequence>
<evidence type="ECO:0000256" key="3">
    <source>
        <dbReference type="ARBA" id="ARBA00038695"/>
    </source>
</evidence>
<evidence type="ECO:0000259" key="7">
    <source>
        <dbReference type="Pfam" id="PF16321"/>
    </source>
</evidence>
<evidence type="ECO:0000256" key="4">
    <source>
        <dbReference type="ARBA" id="ARBA00041148"/>
    </source>
</evidence>
<feature type="region of interest" description="Disordered" evidence="6">
    <location>
        <begin position="99"/>
        <end position="118"/>
    </location>
</feature>
<dbReference type="AlphaFoldDB" id="A0A2W1J9M6"/>
<dbReference type="OrthoDB" id="9794975at2"/>
<evidence type="ECO:0000313" key="8">
    <source>
        <dbReference type="EMBL" id="PZD70939.1"/>
    </source>
</evidence>
<dbReference type="HAMAP" id="MF_00839">
    <property type="entry name" value="HPF"/>
    <property type="match status" value="1"/>
</dbReference>
<feature type="domain" description="Sigma 54 modulation/S30EA ribosomal protein C-terminal" evidence="7">
    <location>
        <begin position="130"/>
        <end position="184"/>
    </location>
</feature>
<dbReference type="Gene3D" id="3.30.505.50">
    <property type="entry name" value="Sigma 54 modulation/S30EA ribosomal protein, C-terminal domain"/>
    <property type="match status" value="1"/>
</dbReference>
<dbReference type="Pfam" id="PF16321">
    <property type="entry name" value="Ribosom_S30AE_C"/>
    <property type="match status" value="1"/>
</dbReference>
<dbReference type="PANTHER" id="PTHR33231">
    <property type="entry name" value="30S RIBOSOMAL PROTEIN"/>
    <property type="match status" value="1"/>
</dbReference>
<keyword evidence="5" id="KW-0963">Cytoplasm</keyword>
<comment type="similarity">
    <text evidence="2">Belongs to the HPF/YfiA ribosome-associated protein family. Short HPF subfamily.</text>
</comment>
<evidence type="ECO:0000256" key="2">
    <source>
        <dbReference type="ARBA" id="ARBA00038434"/>
    </source>
</evidence>
<comment type="similarity">
    <text evidence="5">Belongs to the HPF/YfiA ribosome-associated protein family. Long HPF subfamily.</text>
</comment>
<name>A0A2W1J9M6_9CYAN</name>
<dbReference type="InterPro" id="IPR034694">
    <property type="entry name" value="HPF_long/plastid"/>
</dbReference>
<comment type="subcellular location">
    <subcellularLocation>
        <location evidence="5">Cytoplasm</location>
    </subcellularLocation>
</comment>
<evidence type="ECO:0000256" key="6">
    <source>
        <dbReference type="SAM" id="MobiDB-lite"/>
    </source>
</evidence>
<dbReference type="InterPro" id="IPR038416">
    <property type="entry name" value="Ribosom_S30AE_C_sf"/>
</dbReference>
<reference evidence="8 9" key="1">
    <citation type="journal article" date="2018" name="Sci. Rep.">
        <title>A novel species of the marine cyanobacterium Acaryochloris with a unique pigment content and lifestyle.</title>
        <authorList>
            <person name="Partensky F."/>
            <person name="Six C."/>
            <person name="Ratin M."/>
            <person name="Garczarek L."/>
            <person name="Vaulot D."/>
            <person name="Probert I."/>
            <person name="Calteau A."/>
            <person name="Gourvil P."/>
            <person name="Marie D."/>
            <person name="Grebert T."/>
            <person name="Bouchier C."/>
            <person name="Le Panse S."/>
            <person name="Gachenot M."/>
            <person name="Rodriguez F."/>
            <person name="Garrido J.L."/>
        </authorList>
    </citation>
    <scope>NUCLEOTIDE SEQUENCE [LARGE SCALE GENOMIC DNA]</scope>
    <source>
        <strain evidence="8 9">RCC1774</strain>
    </source>
</reference>
<proteinExistence type="inferred from homology"/>
<comment type="subunit">
    <text evidence="3">Associates exclusively with 100S ribosomes, which are dimers of 70S ribosomes.</text>
</comment>
<evidence type="ECO:0000256" key="1">
    <source>
        <dbReference type="ARBA" id="ARBA00022845"/>
    </source>
</evidence>
<keyword evidence="9" id="KW-1185">Reference proteome</keyword>
<dbReference type="CDD" id="cd00552">
    <property type="entry name" value="RaiA"/>
    <property type="match status" value="1"/>
</dbReference>
<dbReference type="NCBIfam" id="TIGR00741">
    <property type="entry name" value="yfiA"/>
    <property type="match status" value="1"/>
</dbReference>
<dbReference type="SUPFAM" id="SSF69754">
    <property type="entry name" value="Ribosome binding protein Y (YfiA homologue)"/>
    <property type="match status" value="1"/>
</dbReference>